<accession>A0A8H6LYJ5</accession>
<keyword evidence="2" id="KW-0479">Metal-binding</keyword>
<keyword evidence="2" id="KW-0863">Zinc-finger</keyword>
<comment type="caution">
    <text evidence="4">The sequence shown here is derived from an EMBL/GenBank/DDBJ whole genome shotgun (WGS) entry which is preliminary data.</text>
</comment>
<dbReference type="SUPFAM" id="SSF57756">
    <property type="entry name" value="Retrovirus zinc finger-like domains"/>
    <property type="match status" value="1"/>
</dbReference>
<feature type="non-terminal residue" evidence="4">
    <location>
        <position position="1"/>
    </location>
</feature>
<feature type="domain" description="CCHC-type" evidence="3">
    <location>
        <begin position="4"/>
        <end position="20"/>
    </location>
</feature>
<feature type="non-terminal residue" evidence="4">
    <location>
        <position position="237"/>
    </location>
</feature>
<dbReference type="GO" id="GO:0006397">
    <property type="term" value="P:mRNA processing"/>
    <property type="evidence" value="ECO:0007669"/>
    <property type="project" value="UniProtKB-KW"/>
</dbReference>
<organism evidence="4 5">
    <name type="scientific">Ephemerocybe angulata</name>
    <dbReference type="NCBI Taxonomy" id="980116"/>
    <lineage>
        <taxon>Eukaryota</taxon>
        <taxon>Fungi</taxon>
        <taxon>Dikarya</taxon>
        <taxon>Basidiomycota</taxon>
        <taxon>Agaricomycotina</taxon>
        <taxon>Agaricomycetes</taxon>
        <taxon>Agaricomycetidae</taxon>
        <taxon>Agaricales</taxon>
        <taxon>Agaricineae</taxon>
        <taxon>Psathyrellaceae</taxon>
        <taxon>Ephemerocybe</taxon>
    </lineage>
</organism>
<name>A0A8H6LYJ5_9AGAR</name>
<evidence type="ECO:0000313" key="5">
    <source>
        <dbReference type="Proteomes" id="UP000521943"/>
    </source>
</evidence>
<keyword evidence="1" id="KW-0507">mRNA processing</keyword>
<keyword evidence="5" id="KW-1185">Reference proteome</keyword>
<dbReference type="GO" id="GO:0008270">
    <property type="term" value="F:zinc ion binding"/>
    <property type="evidence" value="ECO:0007669"/>
    <property type="project" value="UniProtKB-KW"/>
</dbReference>
<dbReference type="InterPro" id="IPR036875">
    <property type="entry name" value="Znf_CCHC_sf"/>
</dbReference>
<sequence>AAGKCYSCEEVGHYTRNCPRMNAVRAPSGKPPGLANHNIDIPEDSEGENSVLEDMPYGAHAIGMSYESDDEEEVTYDLDERLSRFERFKAMCHDAREPSPAADHDDEPYDVAPWARYHPRNRPRPHLGDQYAMVAANILNSSSPYPGDRRSVRPHRNRYPNRFWVRRAYVDDYAIDDRLTRTTLLISVQRLRDPNFAIAQWYADHRARQLKIRVERSYTRTMGDPIATVAECHLRDG</sequence>
<keyword evidence="2" id="KW-0862">Zinc</keyword>
<dbReference type="AlphaFoldDB" id="A0A8H6LYJ5"/>
<dbReference type="PROSITE" id="PS50158">
    <property type="entry name" value="ZF_CCHC"/>
    <property type="match status" value="1"/>
</dbReference>
<evidence type="ECO:0000256" key="2">
    <source>
        <dbReference type="PROSITE-ProRule" id="PRU00047"/>
    </source>
</evidence>
<dbReference type="OrthoDB" id="3205788at2759"/>
<evidence type="ECO:0000256" key="1">
    <source>
        <dbReference type="ARBA" id="ARBA00022664"/>
    </source>
</evidence>
<proteinExistence type="predicted"/>
<dbReference type="GO" id="GO:0003676">
    <property type="term" value="F:nucleic acid binding"/>
    <property type="evidence" value="ECO:0007669"/>
    <property type="project" value="InterPro"/>
</dbReference>
<protein>
    <recommendedName>
        <fullName evidence="3">CCHC-type domain-containing protein</fullName>
    </recommendedName>
</protein>
<evidence type="ECO:0000259" key="3">
    <source>
        <dbReference type="PROSITE" id="PS50158"/>
    </source>
</evidence>
<gene>
    <name evidence="4" type="ORF">DFP72DRAFT_748892</name>
</gene>
<dbReference type="EMBL" id="JACGCI010000068">
    <property type="protein sequence ID" value="KAF6748833.1"/>
    <property type="molecule type" value="Genomic_DNA"/>
</dbReference>
<evidence type="ECO:0000313" key="4">
    <source>
        <dbReference type="EMBL" id="KAF6748833.1"/>
    </source>
</evidence>
<reference evidence="4 5" key="1">
    <citation type="submission" date="2020-07" db="EMBL/GenBank/DDBJ databases">
        <title>Comparative genomics of pyrophilous fungi reveals a link between fire events and developmental genes.</title>
        <authorList>
            <consortium name="DOE Joint Genome Institute"/>
            <person name="Steindorff A.S."/>
            <person name="Carver A."/>
            <person name="Calhoun S."/>
            <person name="Stillman K."/>
            <person name="Liu H."/>
            <person name="Lipzen A."/>
            <person name="Pangilinan J."/>
            <person name="Labutti K."/>
            <person name="Bruns T.D."/>
            <person name="Grigoriev I.V."/>
        </authorList>
    </citation>
    <scope>NUCLEOTIDE SEQUENCE [LARGE SCALE GENOMIC DNA]</scope>
    <source>
        <strain evidence="4 5">CBS 144469</strain>
    </source>
</reference>
<dbReference type="InterPro" id="IPR001878">
    <property type="entry name" value="Znf_CCHC"/>
</dbReference>
<dbReference type="Proteomes" id="UP000521943">
    <property type="component" value="Unassembled WGS sequence"/>
</dbReference>